<evidence type="ECO:0000313" key="2">
    <source>
        <dbReference type="EMBL" id="GGI79874.1"/>
    </source>
</evidence>
<dbReference type="RefSeq" id="WP_188919743.1">
    <property type="nucleotide sequence ID" value="NZ_BMPZ01000003.1"/>
</dbReference>
<feature type="chain" id="PRO_5037203130" evidence="1">
    <location>
        <begin position="26"/>
        <end position="97"/>
    </location>
</feature>
<reference evidence="2" key="1">
    <citation type="journal article" date="2014" name="Int. J. Syst. Evol. Microbiol.">
        <title>Complete genome sequence of Corynebacterium casei LMG S-19264T (=DSM 44701T), isolated from a smear-ripened cheese.</title>
        <authorList>
            <consortium name="US DOE Joint Genome Institute (JGI-PGF)"/>
            <person name="Walter F."/>
            <person name="Albersmeier A."/>
            <person name="Kalinowski J."/>
            <person name="Ruckert C."/>
        </authorList>
    </citation>
    <scope>NUCLEOTIDE SEQUENCE</scope>
    <source>
        <strain evidence="2">JCM 30804</strain>
    </source>
</reference>
<dbReference type="AlphaFoldDB" id="A0A917JR95"/>
<gene>
    <name evidence="2" type="ORF">GCM10009332_16550</name>
</gene>
<sequence length="97" mass="10606">MSSKNFSTLISILLFSSLTATIVQARPSKEDKPPQEAIDACENKNEGDQVSFESPKGDTLESTCVLLEEQLVAVPKKPQAQTEETALAFSWWSSEGD</sequence>
<name>A0A917JR95_9GAMM</name>
<accession>A0A917JR95</accession>
<keyword evidence="3" id="KW-1185">Reference proteome</keyword>
<reference evidence="2" key="2">
    <citation type="submission" date="2020-09" db="EMBL/GenBank/DDBJ databases">
        <authorList>
            <person name="Sun Q."/>
            <person name="Ohkuma M."/>
        </authorList>
    </citation>
    <scope>NUCLEOTIDE SEQUENCE</scope>
    <source>
        <strain evidence="2">JCM 30804</strain>
    </source>
</reference>
<comment type="caution">
    <text evidence="2">The sequence shown here is derived from an EMBL/GenBank/DDBJ whole genome shotgun (WGS) entry which is preliminary data.</text>
</comment>
<evidence type="ECO:0000313" key="3">
    <source>
        <dbReference type="Proteomes" id="UP000613743"/>
    </source>
</evidence>
<keyword evidence="1" id="KW-0732">Signal</keyword>
<feature type="signal peptide" evidence="1">
    <location>
        <begin position="1"/>
        <end position="25"/>
    </location>
</feature>
<proteinExistence type="predicted"/>
<evidence type="ECO:0000256" key="1">
    <source>
        <dbReference type="SAM" id="SignalP"/>
    </source>
</evidence>
<protein>
    <submittedName>
        <fullName evidence="2">Uncharacterized protein</fullName>
    </submittedName>
</protein>
<dbReference type="Proteomes" id="UP000613743">
    <property type="component" value="Unassembled WGS sequence"/>
</dbReference>
<organism evidence="2 3">
    <name type="scientific">Shewanella gelidii</name>
    <dbReference type="NCBI Taxonomy" id="1642821"/>
    <lineage>
        <taxon>Bacteria</taxon>
        <taxon>Pseudomonadati</taxon>
        <taxon>Pseudomonadota</taxon>
        <taxon>Gammaproteobacteria</taxon>
        <taxon>Alteromonadales</taxon>
        <taxon>Shewanellaceae</taxon>
        <taxon>Shewanella</taxon>
    </lineage>
</organism>
<dbReference type="EMBL" id="BMPZ01000003">
    <property type="protein sequence ID" value="GGI79874.1"/>
    <property type="molecule type" value="Genomic_DNA"/>
</dbReference>